<gene>
    <name evidence="2" type="ORF">AOQ84DRAFT_395062</name>
</gene>
<reference evidence="2 3" key="1">
    <citation type="journal article" date="2016" name="Nat. Commun.">
        <title>Ectomycorrhizal ecology is imprinted in the genome of the dominant symbiotic fungus Cenococcum geophilum.</title>
        <authorList>
            <consortium name="DOE Joint Genome Institute"/>
            <person name="Peter M."/>
            <person name="Kohler A."/>
            <person name="Ohm R.A."/>
            <person name="Kuo A."/>
            <person name="Krutzmann J."/>
            <person name="Morin E."/>
            <person name="Arend M."/>
            <person name="Barry K.W."/>
            <person name="Binder M."/>
            <person name="Choi C."/>
            <person name="Clum A."/>
            <person name="Copeland A."/>
            <person name="Grisel N."/>
            <person name="Haridas S."/>
            <person name="Kipfer T."/>
            <person name="LaButti K."/>
            <person name="Lindquist E."/>
            <person name="Lipzen A."/>
            <person name="Maire R."/>
            <person name="Meier B."/>
            <person name="Mihaltcheva S."/>
            <person name="Molinier V."/>
            <person name="Murat C."/>
            <person name="Poggeler S."/>
            <person name="Quandt C.A."/>
            <person name="Sperisen C."/>
            <person name="Tritt A."/>
            <person name="Tisserant E."/>
            <person name="Crous P.W."/>
            <person name="Henrissat B."/>
            <person name="Nehls U."/>
            <person name="Egli S."/>
            <person name="Spatafora J.W."/>
            <person name="Grigoriev I.V."/>
            <person name="Martin F.M."/>
        </authorList>
    </citation>
    <scope>NUCLEOTIDE SEQUENCE [LARGE SCALE GENOMIC DNA]</scope>
    <source>
        <strain evidence="2 3">CBS 207.34</strain>
    </source>
</reference>
<dbReference type="Gene3D" id="3.90.79.10">
    <property type="entry name" value="Nucleoside Triphosphate Pyrophosphohydrolase"/>
    <property type="match status" value="1"/>
</dbReference>
<evidence type="ECO:0000313" key="2">
    <source>
        <dbReference type="EMBL" id="OCL13462.1"/>
    </source>
</evidence>
<proteinExistence type="predicted"/>
<dbReference type="Proteomes" id="UP000250140">
    <property type="component" value="Unassembled WGS sequence"/>
</dbReference>
<dbReference type="InterPro" id="IPR000086">
    <property type="entry name" value="NUDIX_hydrolase_dom"/>
</dbReference>
<feature type="domain" description="Nudix hydrolase" evidence="1">
    <location>
        <begin position="135"/>
        <end position="279"/>
    </location>
</feature>
<dbReference type="OrthoDB" id="10261522at2759"/>
<dbReference type="SUPFAM" id="SSF55811">
    <property type="entry name" value="Nudix"/>
    <property type="match status" value="1"/>
</dbReference>
<protein>
    <recommendedName>
        <fullName evidence="1">Nudix hydrolase domain-containing protein</fullName>
    </recommendedName>
</protein>
<dbReference type="CDD" id="cd03676">
    <property type="entry name" value="NUDIX_Tnr3_like"/>
    <property type="match status" value="1"/>
</dbReference>
<dbReference type="PROSITE" id="PS51462">
    <property type="entry name" value="NUDIX"/>
    <property type="match status" value="1"/>
</dbReference>
<evidence type="ECO:0000259" key="1">
    <source>
        <dbReference type="PROSITE" id="PS51462"/>
    </source>
</evidence>
<organism evidence="2 3">
    <name type="scientific">Glonium stellatum</name>
    <dbReference type="NCBI Taxonomy" id="574774"/>
    <lineage>
        <taxon>Eukaryota</taxon>
        <taxon>Fungi</taxon>
        <taxon>Dikarya</taxon>
        <taxon>Ascomycota</taxon>
        <taxon>Pezizomycotina</taxon>
        <taxon>Dothideomycetes</taxon>
        <taxon>Pleosporomycetidae</taxon>
        <taxon>Gloniales</taxon>
        <taxon>Gloniaceae</taxon>
        <taxon>Glonium</taxon>
    </lineage>
</organism>
<accession>A0A8E2FAA1</accession>
<dbReference type="AlphaFoldDB" id="A0A8E2FAA1"/>
<name>A0A8E2FAA1_9PEZI</name>
<keyword evidence="3" id="KW-1185">Reference proteome</keyword>
<dbReference type="EMBL" id="KV748720">
    <property type="protein sequence ID" value="OCL13462.1"/>
    <property type="molecule type" value="Genomic_DNA"/>
</dbReference>
<evidence type="ECO:0000313" key="3">
    <source>
        <dbReference type="Proteomes" id="UP000250140"/>
    </source>
</evidence>
<dbReference type="InterPro" id="IPR015797">
    <property type="entry name" value="NUDIX_hydrolase-like_dom_sf"/>
</dbReference>
<sequence>MPPFNSLELIKKVDTWPYYQHDPDEYRVFVGNYYYFIIEGCKAPLGYTHASFIEAMNWPPDWRIDHEKRLLVLSGTSNFNERTKVMQATLRQGYKDGKVQCLLKGGREPIPVISSAGEHMLDMDLCGVDIFGIVTFGVHLTAYVRTEEGLKYWVPRRAMTKTPYPGMLDNTVATNLASGQKPLEKLAQRALEEASIPEAYTQRHAKACGTVSYQMSRTNDGKPGCQHHVQYVYEMELAPEIIPTPFNSEVEGFRLMSLEEVAEALIRGEFNFRAMTWIAHFIRHGIVNAENETGLAEVCARLHRKHDIFMV</sequence>